<evidence type="ECO:0000256" key="3">
    <source>
        <dbReference type="ARBA" id="ARBA00022729"/>
    </source>
</evidence>
<feature type="transmembrane region" description="Helical" evidence="4">
    <location>
        <begin position="842"/>
        <end position="861"/>
    </location>
</feature>
<reference evidence="7 8" key="1">
    <citation type="journal article" date="2015" name="Nature">
        <title>rRNA introns, odd ribosomes, and small enigmatic genomes across a large radiation of phyla.</title>
        <authorList>
            <person name="Brown C.T."/>
            <person name="Hug L.A."/>
            <person name="Thomas B.C."/>
            <person name="Sharon I."/>
            <person name="Castelle C.J."/>
            <person name="Singh A."/>
            <person name="Wilkins M.J."/>
            <person name="Williams K.H."/>
            <person name="Banfield J.F."/>
        </authorList>
    </citation>
    <scope>NUCLEOTIDE SEQUENCE [LARGE SCALE GENOMIC DNA]</scope>
</reference>
<dbReference type="PANTHER" id="PTHR23303">
    <property type="entry name" value="CARBOXYPEPTIDASE REGULATORY REGION-CONTAINING"/>
    <property type="match status" value="1"/>
</dbReference>
<comment type="caution">
    <text evidence="7">The sequence shown here is derived from an EMBL/GenBank/DDBJ whole genome shotgun (WGS) entry which is preliminary data.</text>
</comment>
<name>A0A0G0VRK8_UNCKA</name>
<evidence type="ECO:0000313" key="8">
    <source>
        <dbReference type="Proteomes" id="UP000033947"/>
    </source>
</evidence>
<feature type="transmembrane region" description="Helical" evidence="4">
    <location>
        <begin position="1146"/>
        <end position="1164"/>
    </location>
</feature>
<proteinExistence type="predicted"/>
<feature type="domain" description="SD-repeat containing protein B" evidence="5">
    <location>
        <begin position="425"/>
        <end position="503"/>
    </location>
</feature>
<keyword evidence="2" id="KW-0964">Secreted</keyword>
<evidence type="ECO:0000256" key="1">
    <source>
        <dbReference type="ARBA" id="ARBA00004613"/>
    </source>
</evidence>
<feature type="domain" description="SpaA-like prealbumin fold" evidence="6">
    <location>
        <begin position="33"/>
        <end position="116"/>
    </location>
</feature>
<comment type="subcellular location">
    <subcellularLocation>
        <location evidence="1">Secreted</location>
    </subcellularLocation>
</comment>
<feature type="domain" description="SD-repeat containing protein B" evidence="5">
    <location>
        <begin position="218"/>
        <end position="288"/>
    </location>
</feature>
<dbReference type="Pfam" id="PF17210">
    <property type="entry name" value="SdrD_B"/>
    <property type="match status" value="2"/>
</dbReference>
<organism evidence="7 8">
    <name type="scientific">candidate division WWE3 bacterium GW2011_GWC2_41_23</name>
    <dbReference type="NCBI Taxonomy" id="1619123"/>
    <lineage>
        <taxon>Bacteria</taxon>
        <taxon>Katanobacteria</taxon>
    </lineage>
</organism>
<protein>
    <submittedName>
        <fullName evidence="7">Cna B domain protein</fullName>
    </submittedName>
</protein>
<dbReference type="InterPro" id="IPR013783">
    <property type="entry name" value="Ig-like_fold"/>
</dbReference>
<dbReference type="GO" id="GO:0005576">
    <property type="term" value="C:extracellular region"/>
    <property type="evidence" value="ECO:0007669"/>
    <property type="project" value="UniProtKB-SubCell"/>
</dbReference>
<gene>
    <name evidence="7" type="ORF">UU55_C0002G0124</name>
</gene>
<dbReference type="PANTHER" id="PTHR23303:SF15">
    <property type="entry name" value="COLOSSIN-A"/>
    <property type="match status" value="1"/>
</dbReference>
<dbReference type="InterPro" id="IPR045826">
    <property type="entry name" value="SpaA_PFL_dom_2"/>
</dbReference>
<accession>A0A0G0VRK8</accession>
<dbReference type="InterPro" id="IPR033764">
    <property type="entry name" value="Sdr_B"/>
</dbReference>
<dbReference type="AlphaFoldDB" id="A0A0G0VRK8"/>
<keyword evidence="4" id="KW-0472">Membrane</keyword>
<sequence length="1169" mass="125606">EPAVSGYSTTYDNCTSVGVSIGETETCTITNDDLPGTLIVKKTMTNNNGGTKAAHDFTFSVNSGTAVPFEFDGQNNLTVDAGTYSVVEPSVPGYTATYDNCTDVVIPNGGSATCTINNNDQPAVIVVNKIIVDGQLGDKGVTDFSFKFDLSGAGNHQFESDGSNEVMVAPGTYTVLENEDSRYSTTYDNCENIAVTNGDREICTITNTPNQGSVSGIKWDDTNADGIKDAGEQVIPGWTIDLKNLGGVAVASITTDSEGEYEFSGYYIGDYQVCESTADTSWVATYPNGACHDVSLDLGRDVEDKDFGNFKLGKITACKYEDLNGNGQKEDGDFALDNISMILSKQVDSSWIPQPTQETGENGCTVFTGLTVGQYRVAEDYTDPDLAGYYSSNSVTQQDFSITSGSDVTANFLNAQFRTISGQKYEDLNGNGQKDSGEPGLPDWTIFIETNGNGILDAGETSVTTDADGNYLLTNLVSDTYRIREVQESGWTRTAPVVGYIDVDLHDAYSSSDNNFGNFKLASITACKYVDSGVLQDTEENGIQSTLYTQGWGVTLTTDRELTDPQTTGENGCYTWEGLGPNTGFSVTEESRDFWTPNGPTSCDFSNLTSGSNNICDFHNVQQMPELFITKDNDSVAPESPGDTVRFTITVRAENSPVNDVVVRDLLSEGFEFNHFDTDTWDANSSTQGNISGDVTITGYLSPGMWEIGDMVAGETITLVYDAVIGSGVTAGIYKDIAWARGKDIWDTSESEGSVFATAEDPGDLADIADRFVGTDVEIVTPTPDPSADAEVDEKEITEEVLGTSTVRLPATGASTVVLISVLTTMLLGISLIALSRRKKAILALPIFLLGVFAFSGKVYAETPDPYLLVRLENPASNYNEPFQLTFVAMDTLGGRALTAKCYLDGPDSSAHEFSTISINPGGDTKVCDVTDGALGDAGAYKFWVTLSAEEGTGPVTSEEVTTTYDNDGPDKPKYIEVDRKSDCKYEITIKTANDDQTYYVEVYMSDDKEFTANNNSRIRTFDMGPDEKKTFTEEVAGAQCAHRQYFAVRAFDSAGNGSDVEAEELVDTKTITINKEEIIYEAGVSTTGGASTIGIGGEGNEGAEVVTSEEEIGEGNGEEGSVLGEQVQEEETQEKGFFGKLIASPWTWVALIVLLGGLTINGLRKRNA</sequence>
<evidence type="ECO:0000313" key="7">
    <source>
        <dbReference type="EMBL" id="KKS03519.1"/>
    </source>
</evidence>
<evidence type="ECO:0000259" key="6">
    <source>
        <dbReference type="Pfam" id="PF19403"/>
    </source>
</evidence>
<dbReference type="Pfam" id="PF19403">
    <property type="entry name" value="SpaA_2"/>
    <property type="match status" value="2"/>
</dbReference>
<keyword evidence="4" id="KW-1133">Transmembrane helix</keyword>
<feature type="non-terminal residue" evidence="7">
    <location>
        <position position="1"/>
    </location>
</feature>
<dbReference type="EMBL" id="LCBB01000002">
    <property type="protein sequence ID" value="KKS03519.1"/>
    <property type="molecule type" value="Genomic_DNA"/>
</dbReference>
<dbReference type="NCBIfam" id="TIGR01167">
    <property type="entry name" value="LPXTG_anchor"/>
    <property type="match status" value="1"/>
</dbReference>
<dbReference type="Proteomes" id="UP000033947">
    <property type="component" value="Unassembled WGS sequence"/>
</dbReference>
<dbReference type="InterPro" id="IPR051417">
    <property type="entry name" value="SDr/BOS_complex"/>
</dbReference>
<keyword evidence="3" id="KW-0732">Signal</keyword>
<evidence type="ECO:0000256" key="2">
    <source>
        <dbReference type="ARBA" id="ARBA00022525"/>
    </source>
</evidence>
<dbReference type="SUPFAM" id="SSF117074">
    <property type="entry name" value="Hypothetical protein PA1324"/>
    <property type="match status" value="3"/>
</dbReference>
<dbReference type="Gene3D" id="2.60.40.10">
    <property type="entry name" value="Immunoglobulins"/>
    <property type="match status" value="3"/>
</dbReference>
<keyword evidence="4" id="KW-0812">Transmembrane</keyword>
<evidence type="ECO:0000259" key="5">
    <source>
        <dbReference type="Pfam" id="PF17210"/>
    </source>
</evidence>
<evidence type="ECO:0000256" key="4">
    <source>
        <dbReference type="SAM" id="Phobius"/>
    </source>
</evidence>
<feature type="domain" description="SpaA-like prealbumin fold" evidence="6">
    <location>
        <begin position="120"/>
        <end position="197"/>
    </location>
</feature>
<feature type="transmembrane region" description="Helical" evidence="4">
    <location>
        <begin position="814"/>
        <end position="835"/>
    </location>
</feature>